<dbReference type="SUPFAM" id="SSF117892">
    <property type="entry name" value="Band 7/SPFH domain"/>
    <property type="match status" value="1"/>
</dbReference>
<proteinExistence type="inferred from homology"/>
<dbReference type="GO" id="GO:0016020">
    <property type="term" value="C:membrane"/>
    <property type="evidence" value="ECO:0007669"/>
    <property type="project" value="InterPro"/>
</dbReference>
<dbReference type="Pfam" id="PF01145">
    <property type="entry name" value="Band_7"/>
    <property type="match status" value="1"/>
</dbReference>
<dbReference type="CDD" id="cd03404">
    <property type="entry name" value="SPFH_HflK"/>
    <property type="match status" value="1"/>
</dbReference>
<keyword evidence="2" id="KW-1133">Transmembrane helix</keyword>
<comment type="similarity">
    <text evidence="1">Belongs to the band 7/mec-2 family. HflK subfamily.</text>
</comment>
<dbReference type="Gene3D" id="3.30.479.30">
    <property type="entry name" value="Band 7 domain"/>
    <property type="match status" value="1"/>
</dbReference>
<keyword evidence="2" id="KW-0812">Transmembrane</keyword>
<reference evidence="4" key="1">
    <citation type="submission" date="2018-05" db="EMBL/GenBank/DDBJ databases">
        <authorList>
            <person name="Lanie J.A."/>
            <person name="Ng W.-L."/>
            <person name="Kazmierczak K.M."/>
            <person name="Andrzejewski T.M."/>
            <person name="Davidsen T.M."/>
            <person name="Wayne K.J."/>
            <person name="Tettelin H."/>
            <person name="Glass J.I."/>
            <person name="Rusch D."/>
            <person name="Podicherti R."/>
            <person name="Tsui H.-C.T."/>
            <person name="Winkler M.E."/>
        </authorList>
    </citation>
    <scope>NUCLEOTIDE SEQUENCE</scope>
</reference>
<keyword evidence="2" id="KW-0472">Membrane</keyword>
<evidence type="ECO:0000256" key="1">
    <source>
        <dbReference type="ARBA" id="ARBA00006971"/>
    </source>
</evidence>
<gene>
    <name evidence="4" type="ORF">METZ01_LOCUS153716</name>
</gene>
<name>A0A382AIA1_9ZZZZ</name>
<sequence>MLELSSHKSPRGNMYRQEDPEVNIEQIIEKIKGLFGGSSGESDSSGGGKKGKSKVPYLIIGVFVLGVIGWFATGFFSVQPGEEAALRMFGKYSDTRGTGLQWWWPGPVGAKDIVRVDEIRRLELGVRAGTPVLDESLMITGDPDESGAPGEAPNIVDVQLLVQYDIKNLKDYLYKVVSPDAFTLKDATETSLRQIVGSRPIDDVLTDNKEIIQIETKSKLQGILDQYQSGIRVREVKLLYVFAPEQVKDAF</sequence>
<evidence type="ECO:0000313" key="4">
    <source>
        <dbReference type="EMBL" id="SVB00862.1"/>
    </source>
</evidence>
<dbReference type="SMART" id="SM00244">
    <property type="entry name" value="PHB"/>
    <property type="match status" value="1"/>
</dbReference>
<accession>A0A382AIA1</accession>
<dbReference type="AlphaFoldDB" id="A0A382AIA1"/>
<dbReference type="InterPro" id="IPR036013">
    <property type="entry name" value="Band_7/SPFH_dom_sf"/>
</dbReference>
<evidence type="ECO:0000256" key="2">
    <source>
        <dbReference type="SAM" id="Phobius"/>
    </source>
</evidence>
<dbReference type="InterPro" id="IPR010201">
    <property type="entry name" value="HflK"/>
</dbReference>
<organism evidence="4">
    <name type="scientific">marine metagenome</name>
    <dbReference type="NCBI Taxonomy" id="408172"/>
    <lineage>
        <taxon>unclassified sequences</taxon>
        <taxon>metagenomes</taxon>
        <taxon>ecological metagenomes</taxon>
    </lineage>
</organism>
<feature type="non-terminal residue" evidence="4">
    <location>
        <position position="251"/>
    </location>
</feature>
<dbReference type="EMBL" id="UINC01025382">
    <property type="protein sequence ID" value="SVB00862.1"/>
    <property type="molecule type" value="Genomic_DNA"/>
</dbReference>
<feature type="transmembrane region" description="Helical" evidence="2">
    <location>
        <begin position="57"/>
        <end position="78"/>
    </location>
</feature>
<dbReference type="InterPro" id="IPR001107">
    <property type="entry name" value="Band_7"/>
</dbReference>
<feature type="domain" description="Band 7" evidence="3">
    <location>
        <begin position="73"/>
        <end position="251"/>
    </location>
</feature>
<evidence type="ECO:0000259" key="3">
    <source>
        <dbReference type="SMART" id="SM00244"/>
    </source>
</evidence>
<protein>
    <recommendedName>
        <fullName evidence="3">Band 7 domain-containing protein</fullName>
    </recommendedName>
</protein>